<feature type="domain" description="4Fe-4S ferredoxin-type" evidence="4">
    <location>
        <begin position="521"/>
        <end position="550"/>
    </location>
</feature>
<dbReference type="Pfam" id="PF17179">
    <property type="entry name" value="Fer4_22"/>
    <property type="match status" value="1"/>
</dbReference>
<dbReference type="PANTHER" id="PTHR40447">
    <property type="entry name" value="ANAEROBIC SULFITE REDUCTASE SUBUNIT A"/>
    <property type="match status" value="1"/>
</dbReference>
<sequence length="568" mass="65411">MCQCQKGEAQMSPSEVQTLNQNRLHFYQLLARVYQHELSQSMIQQLVHVTFPKQTGSAEMDRGYGLLERYFVNHQIAAIEEDLACDYAKVFLAAGETKGNAAFPYESVYTSDEKLVMQQAWADVRAIYGLEKLALDTEMADIKEDHIAVELKFMAYLCEKNNLEAQQTFLKTHLLDWIVDFCEDIRKYSHTDFYRGIADLTVGFLKRDAALIETLQTAAQAPATSFTMANSDFDALIQQWQQHYHVFAPAFVNGRSNQHRPLVRFQEINQVSDIVYDRQSDFSAKEIYYPIMQTMFYFTEHEVKESRLKDDKDYLIFMHPCDINALRRTDTVFMKNGGLTDSYYKRLRDKVKIVMMECTQSCENCFCVSMNSNRSDHYDMAVRFDQHQMNVNVKDPSFLADFQAAQTSDFQPQFISENQATVTLPEINSREELDLAGHLDYWQTFNERCIGCGGCNTVCPTCTCFDTLDVTYDESGKQGERRRVWSSCMLDTFTQTAGGNRARKTPGDNMRFKTLHKVYDYKQRFGEENMCVGCGRCVMRCPKDISFSDTINGFTAAFAQAKQEQAVK</sequence>
<dbReference type="Gene3D" id="1.10.3480.10">
    <property type="entry name" value="TorD-like"/>
    <property type="match status" value="1"/>
</dbReference>
<evidence type="ECO:0000259" key="4">
    <source>
        <dbReference type="PROSITE" id="PS51379"/>
    </source>
</evidence>
<evidence type="ECO:0000313" key="5">
    <source>
        <dbReference type="EMBL" id="KRK35098.1"/>
    </source>
</evidence>
<keyword evidence="2" id="KW-0408">Iron</keyword>
<protein>
    <recommendedName>
        <fullName evidence="4">4Fe-4S ferredoxin-type domain-containing protein</fullName>
    </recommendedName>
</protein>
<dbReference type="STRING" id="1423726.FC07_GL000211"/>
<dbReference type="InterPro" id="IPR017900">
    <property type="entry name" value="4Fe4S_Fe_S_CS"/>
</dbReference>
<evidence type="ECO:0000256" key="2">
    <source>
        <dbReference type="ARBA" id="ARBA00023004"/>
    </source>
</evidence>
<dbReference type="PATRIC" id="fig|1423726.3.peg.221"/>
<dbReference type="SUPFAM" id="SSF89155">
    <property type="entry name" value="TorD-like"/>
    <property type="match status" value="1"/>
</dbReference>
<accession>A0A0R1GV43</accession>
<organism evidence="5 6">
    <name type="scientific">Loigolactobacillus bifermentans DSM 20003</name>
    <dbReference type="NCBI Taxonomy" id="1423726"/>
    <lineage>
        <taxon>Bacteria</taxon>
        <taxon>Bacillati</taxon>
        <taxon>Bacillota</taxon>
        <taxon>Bacilli</taxon>
        <taxon>Lactobacillales</taxon>
        <taxon>Lactobacillaceae</taxon>
        <taxon>Loigolactobacillus</taxon>
    </lineage>
</organism>
<evidence type="ECO:0000256" key="1">
    <source>
        <dbReference type="ARBA" id="ARBA00022723"/>
    </source>
</evidence>
<keyword evidence="1" id="KW-0479">Metal-binding</keyword>
<dbReference type="InterPro" id="IPR036411">
    <property type="entry name" value="TorD-like_sf"/>
</dbReference>
<name>A0A0R1GV43_9LACO</name>
<keyword evidence="3" id="KW-0411">Iron-sulfur</keyword>
<dbReference type="InterPro" id="IPR017896">
    <property type="entry name" value="4Fe4S_Fe-S-bd"/>
</dbReference>
<dbReference type="EMBL" id="AZDA01000082">
    <property type="protein sequence ID" value="KRK35098.1"/>
    <property type="molecule type" value="Genomic_DNA"/>
</dbReference>
<dbReference type="SUPFAM" id="SSF46548">
    <property type="entry name" value="alpha-helical ferredoxin"/>
    <property type="match status" value="1"/>
</dbReference>
<dbReference type="Pfam" id="PF02613">
    <property type="entry name" value="Nitrate_red_del"/>
    <property type="match status" value="1"/>
</dbReference>
<gene>
    <name evidence="5" type="ORF">FC07_GL000211</name>
</gene>
<dbReference type="InterPro" id="IPR020945">
    <property type="entry name" value="DMSO/NO3_reduct_chaperone"/>
</dbReference>
<dbReference type="NCBIfam" id="TIGR02910">
    <property type="entry name" value="sulfite_red_A"/>
    <property type="match status" value="1"/>
</dbReference>
<dbReference type="PROSITE" id="PS00198">
    <property type="entry name" value="4FE4S_FER_1"/>
    <property type="match status" value="2"/>
</dbReference>
<dbReference type="GO" id="GO:0046872">
    <property type="term" value="F:metal ion binding"/>
    <property type="evidence" value="ECO:0007669"/>
    <property type="project" value="UniProtKB-KW"/>
</dbReference>
<keyword evidence="6" id="KW-1185">Reference proteome</keyword>
<dbReference type="GO" id="GO:0051536">
    <property type="term" value="F:iron-sulfur cluster binding"/>
    <property type="evidence" value="ECO:0007669"/>
    <property type="project" value="UniProtKB-KW"/>
</dbReference>
<dbReference type="InterPro" id="IPR014259">
    <property type="entry name" value="Sulphite_reductase_A"/>
</dbReference>
<dbReference type="AlphaFoldDB" id="A0A0R1GV43"/>
<comment type="caution">
    <text evidence="5">The sequence shown here is derived from an EMBL/GenBank/DDBJ whole genome shotgun (WGS) entry which is preliminary data.</text>
</comment>
<dbReference type="PROSITE" id="PS51379">
    <property type="entry name" value="4FE4S_FER_2"/>
    <property type="match status" value="2"/>
</dbReference>
<feature type="domain" description="4Fe-4S ferredoxin-type" evidence="4">
    <location>
        <begin position="440"/>
        <end position="470"/>
    </location>
</feature>
<reference evidence="5 6" key="1">
    <citation type="journal article" date="2015" name="Genome Announc.">
        <title>Expanding the biotechnology potential of lactobacilli through comparative genomics of 213 strains and associated genera.</title>
        <authorList>
            <person name="Sun Z."/>
            <person name="Harris H.M."/>
            <person name="McCann A."/>
            <person name="Guo C."/>
            <person name="Argimon S."/>
            <person name="Zhang W."/>
            <person name="Yang X."/>
            <person name="Jeffery I.B."/>
            <person name="Cooney J.C."/>
            <person name="Kagawa T.F."/>
            <person name="Liu W."/>
            <person name="Song Y."/>
            <person name="Salvetti E."/>
            <person name="Wrobel A."/>
            <person name="Rasinkangas P."/>
            <person name="Parkhill J."/>
            <person name="Rea M.C."/>
            <person name="O'Sullivan O."/>
            <person name="Ritari J."/>
            <person name="Douillard F.P."/>
            <person name="Paul Ross R."/>
            <person name="Yang R."/>
            <person name="Briner A.E."/>
            <person name="Felis G.E."/>
            <person name="de Vos W.M."/>
            <person name="Barrangou R."/>
            <person name="Klaenhammer T.R."/>
            <person name="Caufield P.W."/>
            <person name="Cui Y."/>
            <person name="Zhang H."/>
            <person name="O'Toole P.W."/>
        </authorList>
    </citation>
    <scope>NUCLEOTIDE SEQUENCE [LARGE SCALE GENOMIC DNA]</scope>
    <source>
        <strain evidence="5 6">DSM 20003</strain>
    </source>
</reference>
<dbReference type="Proteomes" id="UP000051461">
    <property type="component" value="Unassembled WGS sequence"/>
</dbReference>
<evidence type="ECO:0000256" key="3">
    <source>
        <dbReference type="ARBA" id="ARBA00023014"/>
    </source>
</evidence>
<dbReference type="PANTHER" id="PTHR40447:SF1">
    <property type="entry name" value="ANAEROBIC SULFITE REDUCTASE SUBUNIT A"/>
    <property type="match status" value="1"/>
</dbReference>
<evidence type="ECO:0000313" key="6">
    <source>
        <dbReference type="Proteomes" id="UP000051461"/>
    </source>
</evidence>
<proteinExistence type="predicted"/>